<keyword evidence="1 3" id="KW-0732">Signal</keyword>
<reference evidence="6" key="1">
    <citation type="submission" date="2019-03" db="EMBL/GenBank/DDBJ databases">
        <title>Lake Tanganyika Metagenome-Assembled Genomes (MAGs).</title>
        <authorList>
            <person name="Tran P."/>
        </authorList>
    </citation>
    <scope>NUCLEOTIDE SEQUENCE</scope>
    <source>
        <strain evidence="6">M_DeepCast_400m_m2_100</strain>
    </source>
</reference>
<dbReference type="InterPro" id="IPR051829">
    <property type="entry name" value="Multiheme_Cytochr_ET"/>
</dbReference>
<sequence length="524" mass="55458">MSTHDLRQPTGAARRRRAAHGRSFPPLAAALLAAAILAAPLLQAGCGDEQRSCPTVEPPLVRLEEIFATADTIAVGGTVRLWALPTDADQTYAWSTTAGRFLETDSYYARWKAPDTPTVARIIVTASLGEESVARNRTIAVGSYRPRHEPTYTGAGYCGVECHSARGHGQRYDTWVLSAHARAYEKVEAHPDYAPACAACHAVGYGDASSAGWDRHNGGFDEIPVARLEGVQCESCHGPLADLQGEILPAHAEDAGGDWLFALGTASDPLGCARCHGAASLAPHPGAKDYAAEWRAGGHAGIPAGAQIDDPACAACHTAQGFVARLTGAPAPAPSEPQPITCVACHDPHGNARTADLRPTPGGDVCSRCHSDGEHLPLAPPHAPQAQMLAGTGGHEYPGRAFPSTPHRNVAQRGCVECHYPSSEGRVSHSFAPDAASCRRCHPAASGGSFWWIQQQRTISNLLVQLDQVLGAASPADSLTDAFRRAEFNRRFVGRDASRGAHNYAYARALLEASLEDFVPGRAR</sequence>
<protein>
    <submittedName>
        <fullName evidence="6">Cytochrome c3 family protein</fullName>
    </submittedName>
</protein>
<feature type="chain" id="PRO_5037597226" evidence="3">
    <location>
        <begin position="45"/>
        <end position="524"/>
    </location>
</feature>
<dbReference type="Gene3D" id="1.10.1130.10">
    <property type="entry name" value="Flavocytochrome C3, Chain A"/>
    <property type="match status" value="1"/>
</dbReference>
<comment type="caution">
    <text evidence="6">The sequence shown here is derived from an EMBL/GenBank/DDBJ whole genome shotgun (WGS) entry which is preliminary data.</text>
</comment>
<evidence type="ECO:0000313" key="6">
    <source>
        <dbReference type="EMBL" id="MBM3317599.1"/>
    </source>
</evidence>
<dbReference type="AlphaFoldDB" id="A0A937XAS5"/>
<dbReference type="InterPro" id="IPR023155">
    <property type="entry name" value="Cyt_c-552/4"/>
</dbReference>
<accession>A0A937XAS5</accession>
<evidence type="ECO:0000256" key="3">
    <source>
        <dbReference type="SAM" id="SignalP"/>
    </source>
</evidence>
<dbReference type="PANTHER" id="PTHR35038:SF6">
    <property type="entry name" value="SURFACE LOCALIZED DECAHEME CYTOCHROME C LIPOPROTEIN"/>
    <property type="match status" value="1"/>
</dbReference>
<dbReference type="Pfam" id="PF13435">
    <property type="entry name" value="Cytochrome_C554"/>
    <property type="match status" value="1"/>
</dbReference>
<feature type="signal peptide" evidence="3">
    <location>
        <begin position="1"/>
        <end position="44"/>
    </location>
</feature>
<proteinExistence type="predicted"/>
<evidence type="ECO:0000259" key="4">
    <source>
        <dbReference type="Pfam" id="PF09699"/>
    </source>
</evidence>
<evidence type="ECO:0000256" key="1">
    <source>
        <dbReference type="ARBA" id="ARBA00022729"/>
    </source>
</evidence>
<dbReference type="Pfam" id="PF09699">
    <property type="entry name" value="Paired_CXXCH_1"/>
    <property type="match status" value="1"/>
</dbReference>
<dbReference type="InterPro" id="IPR036280">
    <property type="entry name" value="Multihaem_cyt_sf"/>
</dbReference>
<feature type="domain" description="Doubled CXXCH motif" evidence="4">
    <location>
        <begin position="342"/>
        <end position="373"/>
    </location>
</feature>
<dbReference type="Proteomes" id="UP000748308">
    <property type="component" value="Unassembled WGS sequence"/>
</dbReference>
<dbReference type="GO" id="GO:0016491">
    <property type="term" value="F:oxidoreductase activity"/>
    <property type="evidence" value="ECO:0007669"/>
    <property type="project" value="TreeGrafter"/>
</dbReference>
<evidence type="ECO:0000256" key="2">
    <source>
        <dbReference type="SAM" id="MobiDB-lite"/>
    </source>
</evidence>
<dbReference type="SUPFAM" id="SSF48695">
    <property type="entry name" value="Multiheme cytochromes"/>
    <property type="match status" value="1"/>
</dbReference>
<dbReference type="EMBL" id="VGIY01000150">
    <property type="protein sequence ID" value="MBM3317599.1"/>
    <property type="molecule type" value="Genomic_DNA"/>
</dbReference>
<evidence type="ECO:0000313" key="7">
    <source>
        <dbReference type="Proteomes" id="UP000748308"/>
    </source>
</evidence>
<name>A0A937XAS5_UNCEI</name>
<dbReference type="PANTHER" id="PTHR35038">
    <property type="entry name" value="DISSIMILATORY SULFITE REDUCTASE SIRA"/>
    <property type="match status" value="1"/>
</dbReference>
<dbReference type="InterPro" id="IPR010177">
    <property type="entry name" value="Paired_CXXCH_1"/>
</dbReference>
<evidence type="ECO:0000259" key="5">
    <source>
        <dbReference type="Pfam" id="PF13435"/>
    </source>
</evidence>
<feature type="region of interest" description="Disordered" evidence="2">
    <location>
        <begin position="1"/>
        <end position="20"/>
    </location>
</feature>
<organism evidence="6 7">
    <name type="scientific">Eiseniibacteriota bacterium</name>
    <dbReference type="NCBI Taxonomy" id="2212470"/>
    <lineage>
        <taxon>Bacteria</taxon>
        <taxon>Candidatus Eiseniibacteriota</taxon>
    </lineage>
</organism>
<feature type="domain" description="Cytochrome c-552/4" evidence="5">
    <location>
        <begin position="167"/>
        <end position="238"/>
    </location>
</feature>
<gene>
    <name evidence="6" type="ORF">FJY75_07075</name>
</gene>